<organism evidence="4 5">
    <name type="scientific">Kineosporia corallincola</name>
    <dbReference type="NCBI Taxonomy" id="2835133"/>
    <lineage>
        <taxon>Bacteria</taxon>
        <taxon>Bacillati</taxon>
        <taxon>Actinomycetota</taxon>
        <taxon>Actinomycetes</taxon>
        <taxon>Kineosporiales</taxon>
        <taxon>Kineosporiaceae</taxon>
        <taxon>Kineosporia</taxon>
    </lineage>
</organism>
<evidence type="ECO:0000256" key="1">
    <source>
        <dbReference type="SAM" id="MobiDB-lite"/>
    </source>
</evidence>
<proteinExistence type="predicted"/>
<dbReference type="InterPro" id="IPR009148">
    <property type="entry name" value="PcsB-like"/>
</dbReference>
<dbReference type="PRINTS" id="PR01852">
    <property type="entry name" value="SIBAPROTEIN"/>
</dbReference>
<comment type="caution">
    <text evidence="4">The sequence shown here is derived from an EMBL/GenBank/DDBJ whole genome shotgun (WGS) entry which is preliminary data.</text>
</comment>
<evidence type="ECO:0000259" key="3">
    <source>
        <dbReference type="Pfam" id="PF01464"/>
    </source>
</evidence>
<feature type="signal peptide" evidence="2">
    <location>
        <begin position="1"/>
        <end position="24"/>
    </location>
</feature>
<evidence type="ECO:0000313" key="4">
    <source>
        <dbReference type="EMBL" id="MBT0770478.1"/>
    </source>
</evidence>
<dbReference type="EMBL" id="JAHBAY010000006">
    <property type="protein sequence ID" value="MBT0770478.1"/>
    <property type="molecule type" value="Genomic_DNA"/>
</dbReference>
<dbReference type="Proteomes" id="UP001197247">
    <property type="component" value="Unassembled WGS sequence"/>
</dbReference>
<keyword evidence="2" id="KW-0732">Signal</keyword>
<sequence>MVPSALRTLSVVVLLGAVSGASLATAPHSQASSGAVQGAELDLTGRIELTGSTIYSSTGTSGGTALTSATLAGGAVATVPRIGLRTAVQTPALAEIRLAAQVRLAAEKTAAEKTAAQKKAAQKKAAAKKAAAKKKAAAQKRREQARKKASRSTPRSSRAIAKVMVAQRGWKSGQYTCLVKLWNKESGWRHTAANSSSGAYGIPQSLPGSKMATAGKDWRTNPATQIKWGLNYIEDRYGSPCGAWAHSRSTGWY</sequence>
<accession>A0ABS5THA5</accession>
<dbReference type="InterPro" id="IPR023346">
    <property type="entry name" value="Lysozyme-like_dom_sf"/>
</dbReference>
<dbReference type="Pfam" id="PF01464">
    <property type="entry name" value="SLT"/>
    <property type="match status" value="1"/>
</dbReference>
<dbReference type="SUPFAM" id="SSF53955">
    <property type="entry name" value="Lysozyme-like"/>
    <property type="match status" value="1"/>
</dbReference>
<name>A0ABS5THA5_9ACTN</name>
<evidence type="ECO:0000313" key="5">
    <source>
        <dbReference type="Proteomes" id="UP001197247"/>
    </source>
</evidence>
<feature type="compositionally biased region" description="Basic residues" evidence="1">
    <location>
        <begin position="120"/>
        <end position="150"/>
    </location>
</feature>
<keyword evidence="5" id="KW-1185">Reference proteome</keyword>
<dbReference type="RefSeq" id="WP_214156767.1">
    <property type="nucleotide sequence ID" value="NZ_JAHBAY010000006.1"/>
</dbReference>
<feature type="region of interest" description="Disordered" evidence="1">
    <location>
        <begin position="115"/>
        <end position="159"/>
    </location>
</feature>
<feature type="domain" description="Transglycosylase SLT" evidence="3">
    <location>
        <begin position="175"/>
        <end position="240"/>
    </location>
</feature>
<gene>
    <name evidence="4" type="ORF">KIH74_16155</name>
</gene>
<protein>
    <submittedName>
        <fullName evidence="4">Transglycosylase SLT domain-containing protein</fullName>
    </submittedName>
</protein>
<evidence type="ECO:0000256" key="2">
    <source>
        <dbReference type="SAM" id="SignalP"/>
    </source>
</evidence>
<dbReference type="InterPro" id="IPR008258">
    <property type="entry name" value="Transglycosylase_SLT_dom_1"/>
</dbReference>
<reference evidence="4 5" key="1">
    <citation type="submission" date="2021-05" db="EMBL/GenBank/DDBJ databases">
        <title>Kineosporia and Streptomyces sp. nov. two new marine actinobacteria isolated from Coral.</title>
        <authorList>
            <person name="Buangrab K."/>
            <person name="Sutthacheep M."/>
            <person name="Yeemin T."/>
            <person name="Harunari E."/>
            <person name="Igarashi Y."/>
            <person name="Kanchanasin P."/>
            <person name="Tanasupawat S."/>
            <person name="Phongsopitanun W."/>
        </authorList>
    </citation>
    <scope>NUCLEOTIDE SEQUENCE [LARGE SCALE GENOMIC DNA]</scope>
    <source>
        <strain evidence="4 5">J2-2</strain>
    </source>
</reference>
<feature type="chain" id="PRO_5046898163" evidence="2">
    <location>
        <begin position="25"/>
        <end position="253"/>
    </location>
</feature>